<evidence type="ECO:0000313" key="5">
    <source>
        <dbReference type="EMBL" id="PFG34496.1"/>
    </source>
</evidence>
<proteinExistence type="predicted"/>
<evidence type="ECO:0000256" key="1">
    <source>
        <dbReference type="ARBA" id="ARBA00023015"/>
    </source>
</evidence>
<dbReference type="Pfam" id="PF01037">
    <property type="entry name" value="AsnC_trans_reg"/>
    <property type="match status" value="1"/>
</dbReference>
<dbReference type="PANTHER" id="PTHR30154:SF34">
    <property type="entry name" value="TRANSCRIPTIONAL REGULATOR AZLB"/>
    <property type="match status" value="1"/>
</dbReference>
<keyword evidence="6" id="KW-1185">Reference proteome</keyword>
<reference evidence="5 6" key="1">
    <citation type="submission" date="2017-10" db="EMBL/GenBank/DDBJ databases">
        <title>Sequencing the genomes of 1000 actinobacteria strains.</title>
        <authorList>
            <person name="Klenk H.-P."/>
        </authorList>
    </citation>
    <scope>NUCLEOTIDE SEQUENCE [LARGE SCALE GENOMIC DNA]</scope>
    <source>
        <strain evidence="5 6">DSM 18966</strain>
    </source>
</reference>
<dbReference type="InterPro" id="IPR036388">
    <property type="entry name" value="WH-like_DNA-bd_sf"/>
</dbReference>
<evidence type="ECO:0000256" key="2">
    <source>
        <dbReference type="ARBA" id="ARBA00023125"/>
    </source>
</evidence>
<dbReference type="PANTHER" id="PTHR30154">
    <property type="entry name" value="LEUCINE-RESPONSIVE REGULATORY PROTEIN"/>
    <property type="match status" value="1"/>
</dbReference>
<comment type="caution">
    <text evidence="5">The sequence shown here is derived from an EMBL/GenBank/DDBJ whole genome shotgun (WGS) entry which is preliminary data.</text>
</comment>
<name>A0A2A9E777_9MICO</name>
<dbReference type="RefSeq" id="WP_098455519.1">
    <property type="nucleotide sequence ID" value="NZ_PDJG01000001.1"/>
</dbReference>
<evidence type="ECO:0000313" key="6">
    <source>
        <dbReference type="Proteomes" id="UP000225548"/>
    </source>
</evidence>
<dbReference type="PROSITE" id="PS50956">
    <property type="entry name" value="HTH_ASNC_2"/>
    <property type="match status" value="1"/>
</dbReference>
<dbReference type="GO" id="GO:0005829">
    <property type="term" value="C:cytosol"/>
    <property type="evidence" value="ECO:0007669"/>
    <property type="project" value="TreeGrafter"/>
</dbReference>
<dbReference type="GO" id="GO:0043200">
    <property type="term" value="P:response to amino acid"/>
    <property type="evidence" value="ECO:0007669"/>
    <property type="project" value="TreeGrafter"/>
</dbReference>
<dbReference type="InterPro" id="IPR019888">
    <property type="entry name" value="Tscrpt_reg_AsnC-like"/>
</dbReference>
<dbReference type="SUPFAM" id="SSF54909">
    <property type="entry name" value="Dimeric alpha+beta barrel"/>
    <property type="match status" value="1"/>
</dbReference>
<dbReference type="InterPro" id="IPR036390">
    <property type="entry name" value="WH_DNA-bd_sf"/>
</dbReference>
<keyword evidence="2 5" id="KW-0238">DNA-binding</keyword>
<accession>A0A2A9E777</accession>
<feature type="domain" description="HTH asnC-type" evidence="4">
    <location>
        <begin position="4"/>
        <end position="65"/>
    </location>
</feature>
<dbReference type="AlphaFoldDB" id="A0A2A9E777"/>
<dbReference type="OrthoDB" id="9809462at2"/>
<gene>
    <name evidence="5" type="ORF">ATL42_2407</name>
</gene>
<dbReference type="Proteomes" id="UP000225548">
    <property type="component" value="Unassembled WGS sequence"/>
</dbReference>
<dbReference type="SUPFAM" id="SSF46785">
    <property type="entry name" value="Winged helix' DNA-binding domain"/>
    <property type="match status" value="1"/>
</dbReference>
<dbReference type="Gene3D" id="3.30.70.920">
    <property type="match status" value="1"/>
</dbReference>
<dbReference type="EMBL" id="PDJG01000001">
    <property type="protein sequence ID" value="PFG34496.1"/>
    <property type="molecule type" value="Genomic_DNA"/>
</dbReference>
<dbReference type="InterPro" id="IPR011008">
    <property type="entry name" value="Dimeric_a/b-barrel"/>
</dbReference>
<dbReference type="InterPro" id="IPR000485">
    <property type="entry name" value="AsnC-type_HTH_dom"/>
</dbReference>
<keyword evidence="3" id="KW-0804">Transcription</keyword>
<dbReference type="SMART" id="SM00344">
    <property type="entry name" value="HTH_ASNC"/>
    <property type="match status" value="1"/>
</dbReference>
<dbReference type="Pfam" id="PF13412">
    <property type="entry name" value="HTH_24"/>
    <property type="match status" value="1"/>
</dbReference>
<evidence type="ECO:0000256" key="3">
    <source>
        <dbReference type="ARBA" id="ARBA00023163"/>
    </source>
</evidence>
<dbReference type="InterPro" id="IPR019887">
    <property type="entry name" value="Tscrpt_reg_AsnC/Lrp_C"/>
</dbReference>
<dbReference type="GO" id="GO:0043565">
    <property type="term" value="F:sequence-specific DNA binding"/>
    <property type="evidence" value="ECO:0007669"/>
    <property type="project" value="InterPro"/>
</dbReference>
<evidence type="ECO:0000259" key="4">
    <source>
        <dbReference type="PROSITE" id="PS50956"/>
    </source>
</evidence>
<organism evidence="5 6">
    <name type="scientific">Sanguibacter antarcticus</name>
    <dbReference type="NCBI Taxonomy" id="372484"/>
    <lineage>
        <taxon>Bacteria</taxon>
        <taxon>Bacillati</taxon>
        <taxon>Actinomycetota</taxon>
        <taxon>Actinomycetes</taxon>
        <taxon>Micrococcales</taxon>
        <taxon>Sanguibacteraceae</taxon>
        <taxon>Sanguibacter</taxon>
    </lineage>
</organism>
<dbReference type="PRINTS" id="PR00033">
    <property type="entry name" value="HTHASNC"/>
</dbReference>
<sequence>MTPIDALDARILLALDDDPDATTLGLSRELGAARNTVHARLRRLEESGALRAPSRRLDPRALGYELLAFVTLSISQASREDAVAGLARIPEIVEMHAISGEGDLIARVVARDTQHLYTVTSAMLTIDGIARSSTTIVLAEELPSRMGPLLRSLV</sequence>
<keyword evidence="1" id="KW-0805">Transcription regulation</keyword>
<dbReference type="Gene3D" id="1.10.10.10">
    <property type="entry name" value="Winged helix-like DNA-binding domain superfamily/Winged helix DNA-binding domain"/>
    <property type="match status" value="1"/>
</dbReference>
<protein>
    <submittedName>
        <fullName evidence="5">DNA-binding Lrp family transcriptional regulator</fullName>
    </submittedName>
</protein>